<dbReference type="EMBL" id="CAJEWN010000480">
    <property type="protein sequence ID" value="CAD2183800.1"/>
    <property type="molecule type" value="Genomic_DNA"/>
</dbReference>
<dbReference type="OrthoDB" id="284275at2759"/>
<keyword evidence="6" id="KW-0249">Electron transport</keyword>
<evidence type="ECO:0000256" key="4">
    <source>
        <dbReference type="ARBA" id="ARBA00022660"/>
    </source>
</evidence>
<keyword evidence="8" id="KW-0472">Membrane</keyword>
<dbReference type="InterPro" id="IPR008011">
    <property type="entry name" value="Complex1_LYR_dom"/>
</dbReference>
<dbReference type="InterPro" id="IPR016488">
    <property type="entry name" value="NADH_Ub_cplx-1_asu_su-6"/>
</dbReference>
<accession>A0A6V7TYI4</accession>
<evidence type="ECO:0000313" key="12">
    <source>
        <dbReference type="Proteomes" id="UP000580250"/>
    </source>
</evidence>
<gene>
    <name evidence="11" type="ORF">MENT_LOCUS36119</name>
    <name evidence="10" type="ORF">MENT_LOCUS5964</name>
</gene>
<organism evidence="10 12">
    <name type="scientific">Meloidogyne enterolobii</name>
    <name type="common">Root-knot nematode worm</name>
    <name type="synonym">Meloidogyne mayaguensis</name>
    <dbReference type="NCBI Taxonomy" id="390850"/>
    <lineage>
        <taxon>Eukaryota</taxon>
        <taxon>Metazoa</taxon>
        <taxon>Ecdysozoa</taxon>
        <taxon>Nematoda</taxon>
        <taxon>Chromadorea</taxon>
        <taxon>Rhabditida</taxon>
        <taxon>Tylenchina</taxon>
        <taxon>Tylenchomorpha</taxon>
        <taxon>Tylenchoidea</taxon>
        <taxon>Meloidogynidae</taxon>
        <taxon>Meloidogyninae</taxon>
        <taxon>Meloidogyne</taxon>
    </lineage>
</organism>
<comment type="caution">
    <text evidence="10">The sequence shown here is derived from an EMBL/GenBank/DDBJ whole genome shotgun (WGS) entry which is preliminary data.</text>
</comment>
<keyword evidence="5" id="KW-0999">Mitochondrion inner membrane</keyword>
<comment type="similarity">
    <text evidence="2">Belongs to the complex I LYR family.</text>
</comment>
<dbReference type="PANTHER" id="PTHR12964:SF0">
    <property type="entry name" value="NADH DEHYDROGENASE [UBIQUINONE] 1 ALPHA SUBCOMPLEX SUBUNIT 6"/>
    <property type="match status" value="1"/>
</dbReference>
<reference evidence="10 12" key="1">
    <citation type="submission" date="2020-08" db="EMBL/GenBank/DDBJ databases">
        <authorList>
            <person name="Koutsovoulos G."/>
            <person name="Danchin GJ E."/>
        </authorList>
    </citation>
    <scope>NUCLEOTIDE SEQUENCE [LARGE SCALE GENOMIC DNA]</scope>
</reference>
<keyword evidence="3" id="KW-0813">Transport</keyword>
<evidence type="ECO:0000256" key="3">
    <source>
        <dbReference type="ARBA" id="ARBA00022448"/>
    </source>
</evidence>
<keyword evidence="7" id="KW-0496">Mitochondrion</keyword>
<keyword evidence="4" id="KW-0679">Respiratory chain</keyword>
<evidence type="ECO:0000313" key="11">
    <source>
        <dbReference type="EMBL" id="CAD2183800.1"/>
    </source>
</evidence>
<feature type="domain" description="Complex 1 LYR protein" evidence="9">
    <location>
        <begin position="28"/>
        <end position="88"/>
    </location>
</feature>
<sequence>MSTSNTGAAVSRMVRPIISQDLVEAKLNVLKMYKQFQRVAKQHWWDYRLQDIPLPVFREVLKKEFMKNAHIQDVRIIDRKVEEARQHLVALKYFFYNEYHVRNMLFAENIEPKPKDFLSKFLHGKD</sequence>
<evidence type="ECO:0000256" key="2">
    <source>
        <dbReference type="ARBA" id="ARBA00009508"/>
    </source>
</evidence>
<dbReference type="Proteomes" id="UP000580250">
    <property type="component" value="Unassembled WGS sequence"/>
</dbReference>
<evidence type="ECO:0000256" key="7">
    <source>
        <dbReference type="ARBA" id="ARBA00023128"/>
    </source>
</evidence>
<evidence type="ECO:0000256" key="6">
    <source>
        <dbReference type="ARBA" id="ARBA00022982"/>
    </source>
</evidence>
<evidence type="ECO:0000313" key="10">
    <source>
        <dbReference type="EMBL" id="CAD2138885.1"/>
    </source>
</evidence>
<evidence type="ECO:0000256" key="5">
    <source>
        <dbReference type="ARBA" id="ARBA00022792"/>
    </source>
</evidence>
<evidence type="ECO:0000256" key="8">
    <source>
        <dbReference type="ARBA" id="ARBA00023136"/>
    </source>
</evidence>
<dbReference type="AlphaFoldDB" id="A0A6V7TYI4"/>
<name>A0A6V7TYI4_MELEN</name>
<dbReference type="GO" id="GO:0005743">
    <property type="term" value="C:mitochondrial inner membrane"/>
    <property type="evidence" value="ECO:0007669"/>
    <property type="project" value="UniProtKB-SubCell"/>
</dbReference>
<dbReference type="EMBL" id="CAJEWN010000022">
    <property type="protein sequence ID" value="CAD2138885.1"/>
    <property type="molecule type" value="Genomic_DNA"/>
</dbReference>
<comment type="subcellular location">
    <subcellularLocation>
        <location evidence="1">Mitochondrion inner membrane</location>
        <topology evidence="1">Peripheral membrane protein</topology>
        <orientation evidence="1">Matrix side</orientation>
    </subcellularLocation>
</comment>
<dbReference type="GO" id="GO:0006979">
    <property type="term" value="P:response to oxidative stress"/>
    <property type="evidence" value="ECO:0007669"/>
    <property type="project" value="TreeGrafter"/>
</dbReference>
<evidence type="ECO:0000256" key="1">
    <source>
        <dbReference type="ARBA" id="ARBA00004443"/>
    </source>
</evidence>
<dbReference type="PANTHER" id="PTHR12964">
    <property type="entry name" value="NADH-UBIQUINONE OXIDOREDUCTASE B14 SUBUNIT"/>
    <property type="match status" value="1"/>
</dbReference>
<evidence type="ECO:0000259" key="9">
    <source>
        <dbReference type="Pfam" id="PF05347"/>
    </source>
</evidence>
<dbReference type="Pfam" id="PF05347">
    <property type="entry name" value="Complex1_LYR"/>
    <property type="match status" value="1"/>
</dbReference>
<protein>
    <recommendedName>
        <fullName evidence="9">Complex 1 LYR protein domain-containing protein</fullName>
    </recommendedName>
</protein>
<proteinExistence type="inferred from homology"/>